<evidence type="ECO:0000256" key="3">
    <source>
        <dbReference type="ARBA" id="ARBA00022692"/>
    </source>
</evidence>
<comment type="subcellular location">
    <subcellularLocation>
        <location evidence="1">Membrane</location>
        <topology evidence="1">Multi-pass membrane protein</topology>
    </subcellularLocation>
</comment>
<evidence type="ECO:0000256" key="6">
    <source>
        <dbReference type="SAM" id="Phobius"/>
    </source>
</evidence>
<dbReference type="GO" id="GO:0015093">
    <property type="term" value="F:ferrous iron transmembrane transporter activity"/>
    <property type="evidence" value="ECO:0007669"/>
    <property type="project" value="TreeGrafter"/>
</dbReference>
<feature type="transmembrane region" description="Helical" evidence="6">
    <location>
        <begin position="72"/>
        <end position="92"/>
    </location>
</feature>
<feature type="transmembrane region" description="Helical" evidence="6">
    <location>
        <begin position="151"/>
        <end position="171"/>
    </location>
</feature>
<keyword evidence="3 6" id="KW-0812">Transmembrane</keyword>
<keyword evidence="4 6" id="KW-1133">Transmembrane helix</keyword>
<protein>
    <submittedName>
        <fullName evidence="7">High-affinity iron permease</fullName>
    </submittedName>
</protein>
<evidence type="ECO:0000256" key="1">
    <source>
        <dbReference type="ARBA" id="ARBA00004141"/>
    </source>
</evidence>
<evidence type="ECO:0000256" key="4">
    <source>
        <dbReference type="ARBA" id="ARBA00022989"/>
    </source>
</evidence>
<dbReference type="InterPro" id="IPR004923">
    <property type="entry name" value="FTR1/Fip1/EfeU"/>
</dbReference>
<proteinExistence type="inferred from homology"/>
<dbReference type="EMBL" id="OU343031">
    <property type="protein sequence ID" value="CAG7602961.1"/>
    <property type="molecule type" value="Genomic_DNA"/>
</dbReference>
<evidence type="ECO:0000313" key="7">
    <source>
        <dbReference type="EMBL" id="CAG7602961.1"/>
    </source>
</evidence>
<reference evidence="7" key="1">
    <citation type="submission" date="2021-06" db="EMBL/GenBank/DDBJ databases">
        <authorList>
            <person name="Szabo G."/>
        </authorList>
    </citation>
    <scope>NUCLEOTIDE SEQUENCE</scope>
    <source>
        <strain evidence="7">MYVALT</strain>
    </source>
</reference>
<feature type="transmembrane region" description="Helical" evidence="6">
    <location>
        <begin position="6"/>
        <end position="26"/>
    </location>
</feature>
<dbReference type="Proteomes" id="UP000693996">
    <property type="component" value="Chromosome"/>
</dbReference>
<name>A0A916NLY5_9BURK</name>
<sequence>MSQIIFVVWRESIEALLIIGILHAWLNNGNTSARQGLLWLWFGVGSGLLAAVSLGAMLVGFTAVLSSDAQDYFQTAMMLLACTLIVQMVLWMRQHGHTFKRDIEMSLAEKHRTSNWWGVFLLAALACAREGSETVIFLYSLGFGRSGHVNWIQWLAVFIGMTLAWITFYLLQLSGRIFTWQTFFRVTEIILLFLGVGLFEGSIDKLIDKEIIPTGIDTLWDTSCILDDSSIVGSVVATLTGYRAHLALANLLAYIFFWLVVWVLLHRTRNPQFSYAHGDYI</sequence>
<dbReference type="KEGG" id="vtr:MYVALT_F_03920"/>
<dbReference type="GO" id="GO:0033573">
    <property type="term" value="C:high-affinity iron permease complex"/>
    <property type="evidence" value="ECO:0007669"/>
    <property type="project" value="InterPro"/>
</dbReference>
<comment type="similarity">
    <text evidence="2">Belongs to the oxidase-dependent Fe transporter (OFeT) (TC 9.A.10.1) family.</text>
</comment>
<feature type="transmembrane region" description="Helical" evidence="6">
    <location>
        <begin position="113"/>
        <end position="131"/>
    </location>
</feature>
<keyword evidence="8" id="KW-1185">Reference proteome</keyword>
<gene>
    <name evidence="7" type="ORF">MYVALT_F_03920</name>
</gene>
<dbReference type="PANTHER" id="PTHR31632:SF2">
    <property type="entry name" value="PLASMA MEMBRANE IRON PERMEASE"/>
    <property type="match status" value="1"/>
</dbReference>
<dbReference type="AlphaFoldDB" id="A0A916NLY5"/>
<dbReference type="RefSeq" id="WP_216797142.1">
    <property type="nucleotide sequence ID" value="NZ_OU343031.1"/>
</dbReference>
<accession>A0A916NLY5</accession>
<dbReference type="PANTHER" id="PTHR31632">
    <property type="entry name" value="IRON TRANSPORTER FTH1"/>
    <property type="match status" value="1"/>
</dbReference>
<evidence type="ECO:0000313" key="8">
    <source>
        <dbReference type="Proteomes" id="UP000693996"/>
    </source>
</evidence>
<organism evidence="7 8">
    <name type="scientific">Candidatus Vallotiella hemipterorum</name>
    <dbReference type="NCBI Taxonomy" id="1177213"/>
    <lineage>
        <taxon>Bacteria</taxon>
        <taxon>Pseudomonadati</taxon>
        <taxon>Pseudomonadota</taxon>
        <taxon>Betaproteobacteria</taxon>
        <taxon>Burkholderiales</taxon>
        <taxon>Burkholderiaceae</taxon>
        <taxon>Candidatus Vallotiella</taxon>
    </lineage>
</organism>
<evidence type="ECO:0000256" key="2">
    <source>
        <dbReference type="ARBA" id="ARBA00008333"/>
    </source>
</evidence>
<evidence type="ECO:0000256" key="5">
    <source>
        <dbReference type="ARBA" id="ARBA00023136"/>
    </source>
</evidence>
<feature type="transmembrane region" description="Helical" evidence="6">
    <location>
        <begin position="244"/>
        <end position="265"/>
    </location>
</feature>
<feature type="transmembrane region" description="Helical" evidence="6">
    <location>
        <begin position="38"/>
        <end position="66"/>
    </location>
</feature>
<dbReference type="Pfam" id="PF03239">
    <property type="entry name" value="FTR1"/>
    <property type="match status" value="1"/>
</dbReference>
<keyword evidence="5 6" id="KW-0472">Membrane</keyword>
<feature type="transmembrane region" description="Helical" evidence="6">
    <location>
        <begin position="183"/>
        <end position="199"/>
    </location>
</feature>